<dbReference type="InterPro" id="IPR000276">
    <property type="entry name" value="GPCR_Rhodpsn"/>
</dbReference>
<evidence type="ECO:0000256" key="6">
    <source>
        <dbReference type="ARBA" id="ARBA00023170"/>
    </source>
</evidence>
<dbReference type="PANTHER" id="PTHR24238">
    <property type="entry name" value="G-PROTEIN COUPLED RECEPTOR"/>
    <property type="match status" value="1"/>
</dbReference>
<dbReference type="SUPFAM" id="SSF81321">
    <property type="entry name" value="Family A G protein-coupled receptor-like"/>
    <property type="match status" value="2"/>
</dbReference>
<keyword evidence="6 8" id="KW-0675">Receptor</keyword>
<dbReference type="PROSITE" id="PS50262">
    <property type="entry name" value="G_PROTEIN_RECEP_F1_2"/>
    <property type="match status" value="1"/>
</dbReference>
<dbReference type="InterPro" id="IPR017452">
    <property type="entry name" value="GPCR_Rhodpsn_7TM"/>
</dbReference>
<evidence type="ECO:0000256" key="7">
    <source>
        <dbReference type="ARBA" id="ARBA00023224"/>
    </source>
</evidence>
<evidence type="ECO:0000313" key="13">
    <source>
        <dbReference type="Proteomes" id="UP000030746"/>
    </source>
</evidence>
<feature type="transmembrane region" description="Helical" evidence="10">
    <location>
        <begin position="376"/>
        <end position="396"/>
    </location>
</feature>
<dbReference type="GO" id="GO:0004930">
    <property type="term" value="F:G protein-coupled receptor activity"/>
    <property type="evidence" value="ECO:0007669"/>
    <property type="project" value="UniProtKB-KW"/>
</dbReference>
<dbReference type="AlphaFoldDB" id="V4BQR7"/>
<dbReference type="PROSITE" id="PS00237">
    <property type="entry name" value="G_PROTEIN_RECEP_F1_1"/>
    <property type="match status" value="1"/>
</dbReference>
<feature type="region of interest" description="Disordered" evidence="9">
    <location>
        <begin position="339"/>
        <end position="359"/>
    </location>
</feature>
<dbReference type="Proteomes" id="UP000030746">
    <property type="component" value="Unassembled WGS sequence"/>
</dbReference>
<sequence>MDFLWIIKTCGNGLKELTEVTQLEEEIMGVMEPDAGSNQTSMIILIVILSVFALLGIIGNGLSTFVFYRIRDKTSAQIFILTLSVIDLFTCSIIIPFTIVVEYLHYKVNYDIVCKLYHFLITSKVPLSAFMMVAIAIDRYLCICHSLKRIVNPFRTKVVIACLVIFACALGIATSIGYGVYYKYTPSKEQPDFNETDTESLLKLMEEARGVENQEKLIEMLSFNFTDFDLSLELPRESLDSGPIVIHTGICAPYIYGFYLNKNYVMTYQMIYSLLFVVCLVVVGVLYSLIYHFIKSRRTKKLQQKLVMCTYTNDKKGEDPTKTKLLEVNPNLPVKEHSDTNVEEGTIKHSQSKKHSRVHDEAEKLREEARAANIKTAVMLFIVSVVYILAFTPAWLMAHQIVPKQKVVFYMYFCYNVANPLIYAFMNQTFKDHLRKLVSCCR</sequence>
<evidence type="ECO:0000256" key="1">
    <source>
        <dbReference type="ARBA" id="ARBA00004141"/>
    </source>
</evidence>
<organism evidence="12 13">
    <name type="scientific">Lottia gigantea</name>
    <name type="common">Giant owl limpet</name>
    <dbReference type="NCBI Taxonomy" id="225164"/>
    <lineage>
        <taxon>Eukaryota</taxon>
        <taxon>Metazoa</taxon>
        <taxon>Spiralia</taxon>
        <taxon>Lophotrochozoa</taxon>
        <taxon>Mollusca</taxon>
        <taxon>Gastropoda</taxon>
        <taxon>Patellogastropoda</taxon>
        <taxon>Lottioidea</taxon>
        <taxon>Lottiidae</taxon>
        <taxon>Lottia</taxon>
    </lineage>
</organism>
<keyword evidence="5 10" id="KW-0472">Membrane</keyword>
<feature type="transmembrane region" description="Helical" evidence="10">
    <location>
        <begin position="80"/>
        <end position="104"/>
    </location>
</feature>
<feature type="transmembrane region" description="Helical" evidence="10">
    <location>
        <begin position="408"/>
        <end position="426"/>
    </location>
</feature>
<dbReference type="PRINTS" id="PR00237">
    <property type="entry name" value="GPCRRHODOPSN"/>
</dbReference>
<dbReference type="Pfam" id="PF00001">
    <property type="entry name" value="7tm_1"/>
    <property type="match status" value="1"/>
</dbReference>
<keyword evidence="13" id="KW-1185">Reference proteome</keyword>
<protein>
    <recommendedName>
        <fullName evidence="11">G-protein coupled receptors family 1 profile domain-containing protein</fullName>
    </recommendedName>
</protein>
<comment type="similarity">
    <text evidence="8">Belongs to the G-protein coupled receptor 1 family.</text>
</comment>
<dbReference type="OMA" id="INTTMEY"/>
<feature type="transmembrane region" description="Helical" evidence="10">
    <location>
        <begin position="158"/>
        <end position="181"/>
    </location>
</feature>
<dbReference type="RefSeq" id="XP_009057950.1">
    <property type="nucleotide sequence ID" value="XM_009059702.1"/>
</dbReference>
<dbReference type="CTD" id="20236068"/>
<evidence type="ECO:0000256" key="4">
    <source>
        <dbReference type="ARBA" id="ARBA00023040"/>
    </source>
</evidence>
<dbReference type="HOGENOM" id="CLU_035647_2_0_1"/>
<evidence type="ECO:0000256" key="2">
    <source>
        <dbReference type="ARBA" id="ARBA00022692"/>
    </source>
</evidence>
<name>V4BQR7_LOTGI</name>
<dbReference type="OrthoDB" id="5969463at2759"/>
<dbReference type="GO" id="GO:0016020">
    <property type="term" value="C:membrane"/>
    <property type="evidence" value="ECO:0007669"/>
    <property type="project" value="UniProtKB-SubCell"/>
</dbReference>
<gene>
    <name evidence="12" type="ORF">LOTGIDRAFT_153681</name>
</gene>
<evidence type="ECO:0000256" key="9">
    <source>
        <dbReference type="SAM" id="MobiDB-lite"/>
    </source>
</evidence>
<dbReference type="GeneID" id="20236068"/>
<evidence type="ECO:0000256" key="3">
    <source>
        <dbReference type="ARBA" id="ARBA00022989"/>
    </source>
</evidence>
<evidence type="ECO:0000256" key="8">
    <source>
        <dbReference type="RuleBase" id="RU000688"/>
    </source>
</evidence>
<keyword evidence="2 8" id="KW-0812">Transmembrane</keyword>
<feature type="transmembrane region" description="Helical" evidence="10">
    <location>
        <begin position="116"/>
        <end position="137"/>
    </location>
</feature>
<comment type="subcellular location">
    <subcellularLocation>
        <location evidence="1">Membrane</location>
        <topology evidence="1">Multi-pass membrane protein</topology>
    </subcellularLocation>
</comment>
<feature type="domain" description="G-protein coupled receptors family 1 profile" evidence="11">
    <location>
        <begin position="59"/>
        <end position="397"/>
    </location>
</feature>
<dbReference type="EMBL" id="KB202283">
    <property type="protein sequence ID" value="ESO91249.1"/>
    <property type="molecule type" value="Genomic_DNA"/>
</dbReference>
<evidence type="ECO:0000259" key="11">
    <source>
        <dbReference type="PROSITE" id="PS50262"/>
    </source>
</evidence>
<keyword evidence="3 10" id="KW-1133">Transmembrane helix</keyword>
<dbReference type="CDD" id="cd00637">
    <property type="entry name" value="7tm_classA_rhodopsin-like"/>
    <property type="match status" value="1"/>
</dbReference>
<evidence type="ECO:0000256" key="10">
    <source>
        <dbReference type="SAM" id="Phobius"/>
    </source>
</evidence>
<dbReference type="KEGG" id="lgi:LOTGIDRAFT_153681"/>
<dbReference type="Gene3D" id="1.20.1070.10">
    <property type="entry name" value="Rhodopsin 7-helix transmembrane proteins"/>
    <property type="match status" value="1"/>
</dbReference>
<keyword evidence="7 8" id="KW-0807">Transducer</keyword>
<dbReference type="STRING" id="225164.V4BQR7"/>
<evidence type="ECO:0000313" key="12">
    <source>
        <dbReference type="EMBL" id="ESO91249.1"/>
    </source>
</evidence>
<keyword evidence="4 8" id="KW-0297">G-protein coupled receptor</keyword>
<evidence type="ECO:0000256" key="5">
    <source>
        <dbReference type="ARBA" id="ARBA00023136"/>
    </source>
</evidence>
<proteinExistence type="inferred from homology"/>
<reference evidence="12 13" key="1">
    <citation type="journal article" date="2013" name="Nature">
        <title>Insights into bilaterian evolution from three spiralian genomes.</title>
        <authorList>
            <person name="Simakov O."/>
            <person name="Marletaz F."/>
            <person name="Cho S.J."/>
            <person name="Edsinger-Gonzales E."/>
            <person name="Havlak P."/>
            <person name="Hellsten U."/>
            <person name="Kuo D.H."/>
            <person name="Larsson T."/>
            <person name="Lv J."/>
            <person name="Arendt D."/>
            <person name="Savage R."/>
            <person name="Osoegawa K."/>
            <person name="de Jong P."/>
            <person name="Grimwood J."/>
            <person name="Chapman J.A."/>
            <person name="Shapiro H."/>
            <person name="Aerts A."/>
            <person name="Otillar R.P."/>
            <person name="Terry A.Y."/>
            <person name="Boore J.L."/>
            <person name="Grigoriev I.V."/>
            <person name="Lindberg D.R."/>
            <person name="Seaver E.C."/>
            <person name="Weisblat D.A."/>
            <person name="Putnam N.H."/>
            <person name="Rokhsar D.S."/>
        </authorList>
    </citation>
    <scope>NUCLEOTIDE SEQUENCE [LARGE SCALE GENOMIC DNA]</scope>
</reference>
<feature type="transmembrane region" description="Helical" evidence="10">
    <location>
        <begin position="270"/>
        <end position="294"/>
    </location>
</feature>
<feature type="transmembrane region" description="Helical" evidence="10">
    <location>
        <begin position="42"/>
        <end position="68"/>
    </location>
</feature>
<accession>V4BQR7</accession>